<comment type="similarity">
    <text evidence="1">Belongs to the UPF0161 family.</text>
</comment>
<dbReference type="PANTHER" id="PTHR33383">
    <property type="entry name" value="MEMBRANE PROTEIN INSERTION EFFICIENCY FACTOR-RELATED"/>
    <property type="match status" value="1"/>
</dbReference>
<proteinExistence type="inferred from homology"/>
<gene>
    <name evidence="3" type="ordered locus">Emtol_2512</name>
</gene>
<feature type="transmembrane region" description="Helical" evidence="2">
    <location>
        <begin position="6"/>
        <end position="27"/>
    </location>
</feature>
<dbReference type="PANTHER" id="PTHR33383:SF1">
    <property type="entry name" value="MEMBRANE PROTEIN INSERTION EFFICIENCY FACTOR-RELATED"/>
    <property type="match status" value="1"/>
</dbReference>
<protein>
    <recommendedName>
        <fullName evidence="1">Putative membrane protein insertion efficiency factor</fullName>
    </recommendedName>
</protein>
<comment type="function">
    <text evidence="1">Could be involved in insertion of integral membrane proteins into the membrane.</text>
</comment>
<evidence type="ECO:0000256" key="2">
    <source>
        <dbReference type="SAM" id="Phobius"/>
    </source>
</evidence>
<reference evidence="3 4" key="1">
    <citation type="submission" date="2011-07" db="EMBL/GenBank/DDBJ databases">
        <title>The complete genome of chromosome of Emticicia oligotrophica DSM 17448.</title>
        <authorList>
            <consortium name="US DOE Joint Genome Institute (JGI-PGF)"/>
            <person name="Lucas S."/>
            <person name="Han J."/>
            <person name="Lapidus A."/>
            <person name="Bruce D."/>
            <person name="Goodwin L."/>
            <person name="Pitluck S."/>
            <person name="Peters L."/>
            <person name="Kyrpides N."/>
            <person name="Mavromatis K."/>
            <person name="Ivanova N."/>
            <person name="Ovchinnikova G."/>
            <person name="Teshima H."/>
            <person name="Detter J.C."/>
            <person name="Tapia R."/>
            <person name="Han C."/>
            <person name="Land M."/>
            <person name="Hauser L."/>
            <person name="Markowitz V."/>
            <person name="Cheng J.-F."/>
            <person name="Hugenholtz P."/>
            <person name="Woyke T."/>
            <person name="Wu D."/>
            <person name="Tindall B."/>
            <person name="Pomrenke H."/>
            <person name="Brambilla E."/>
            <person name="Klenk H.-P."/>
            <person name="Eisen J.A."/>
        </authorList>
    </citation>
    <scope>NUCLEOTIDE SEQUENCE [LARGE SCALE GENOMIC DNA]</scope>
    <source>
        <strain evidence="3 4">DSM 17448</strain>
    </source>
</reference>
<dbReference type="EMBL" id="CP002961">
    <property type="protein sequence ID" value="AFK03648.1"/>
    <property type="molecule type" value="Genomic_DNA"/>
</dbReference>
<keyword evidence="1" id="KW-1003">Cell membrane</keyword>
<keyword evidence="2" id="KW-1133">Transmembrane helix</keyword>
<keyword evidence="1 2" id="KW-0472">Membrane</keyword>
<keyword evidence="1" id="KW-0997">Cell inner membrane</keyword>
<name>A0ABM5N2H3_EMTOG</name>
<dbReference type="HAMAP" id="MF_00386">
    <property type="entry name" value="UPF0161_YidD"/>
    <property type="match status" value="1"/>
</dbReference>
<dbReference type="Proteomes" id="UP000002875">
    <property type="component" value="Chromosome"/>
</dbReference>
<keyword evidence="2" id="KW-0812">Transmembrane</keyword>
<accession>A0ABM5N2H3</accession>
<sequence>MLKGIFYSFCLFFYRMKYIAIFLVRLYQAGVSPWFPPSCRYTPTCSQYSVEAFQKYGFFKGFWLTAKRIARCGPWSHTHGYDPVP</sequence>
<evidence type="ECO:0000313" key="4">
    <source>
        <dbReference type="Proteomes" id="UP000002875"/>
    </source>
</evidence>
<evidence type="ECO:0000256" key="1">
    <source>
        <dbReference type="HAMAP-Rule" id="MF_00386"/>
    </source>
</evidence>
<evidence type="ECO:0000313" key="3">
    <source>
        <dbReference type="EMBL" id="AFK03648.1"/>
    </source>
</evidence>
<dbReference type="Pfam" id="PF01809">
    <property type="entry name" value="YidD"/>
    <property type="match status" value="1"/>
</dbReference>
<dbReference type="SMART" id="SM01234">
    <property type="entry name" value="Haemolytic"/>
    <property type="match status" value="1"/>
</dbReference>
<dbReference type="InterPro" id="IPR002696">
    <property type="entry name" value="Membr_insert_effic_factor_YidD"/>
</dbReference>
<organism evidence="3 4">
    <name type="scientific">Emticicia oligotrophica (strain DSM 17448 / CIP 109782 / MTCC 6937 / GPTSA100-15)</name>
    <dbReference type="NCBI Taxonomy" id="929562"/>
    <lineage>
        <taxon>Bacteria</taxon>
        <taxon>Pseudomonadati</taxon>
        <taxon>Bacteroidota</taxon>
        <taxon>Cytophagia</taxon>
        <taxon>Cytophagales</taxon>
        <taxon>Leadbetterellaceae</taxon>
        <taxon>Emticicia</taxon>
    </lineage>
</organism>
<keyword evidence="4" id="KW-1185">Reference proteome</keyword>
<dbReference type="NCBIfam" id="TIGR00278">
    <property type="entry name" value="membrane protein insertion efficiency factor YidD"/>
    <property type="match status" value="1"/>
</dbReference>
<comment type="subcellular location">
    <subcellularLocation>
        <location evidence="1">Cell inner membrane</location>
        <topology evidence="1">Peripheral membrane protein</topology>
        <orientation evidence="1">Cytoplasmic side</orientation>
    </subcellularLocation>
</comment>